<sequence>MSVVDEAIHILKKMGLHWPDGDPGKLHKAAAAWRAFAHSVEDVRTPVNNTAGSLIRHNKGEAIDAFEQFWSRYAGDGGKGWLSDIAESAHDMATALDELAHAIQSAIDKLEAAIAVDAVVIAAGIGLAAFTLGASAEASGLAAAAIIELGTTVGVTISTTAAEIVASTLITAAFGGAESVAVNLAVAQPLKIATGLQHGGISLEEVNAAAHDGTLYGAGFGGLTRGMGALAENAELAGGYRSLLRSSLRPNLIEVPTVARPPASLECAEDPIDVATGIMLLPQTDVTLPGALPLVFERTHLSSYRAGGWFGPTWASTLDERVQLDAEGVVFAAADGMRLVYPVPKPGEPVLPVKGPRWPLEWDGRPDGVLTVTDPQQGVVRTFGSPVPTETPGAVQLPLDSLHDRNGMRIGIERTGNGIPTAIRHSGGYYVAVDTDGERVTALRVLDEPPSVYEPQHAPGRGTVLIRYGYDEAGNLTEVTNSSGKPLRFTYDAEGRITGWTDRNGTSYAYVYDDRGRVVRTEGSDGFLSGTFDYDDEARTTTLTDAVGGRYVYRYNSDARVVEKTDPLGHTTLTEWDARGHDRLSATDPLGRVTRYDYDEAGNLTRVTLPDGSTAQAAYNAQCRPTEVTEPGGGAWRHTYDERGNLLRTTDPAGAETLYGYDETGRLTAVTDALGHTQTIACNAAGLPAAVTDPLGHTTTVLRDTFGRIVQATDPLGHTTRTGWTTEGKTSWREYPDGTRETWVWDGEGNLLAHTDPAGNVTEQTHTHFDLPATRTEADGATYAFAYDGQLRLTGVTNPQGLAWSYAYDEAGRLMSETDFNGRTLTYAHDAAGGLISRTNGAGETLTFVRDALGRAVEQHSDAGRSTHFTYDAAGRLARATGADAEVVYERDVLGRVLTESVNGRTTAYAYDALGRCTERTTPSGIRSKWTYDAVGRPSELRSEAGSLSFAYDAAGRETQRRLGEGATLTQTWDALDRLTTQSVKADRLVQHRDYAYREDGYLTEIRELTSGTRRFDLDRRGRVRAVNAHGWAESYAYDAAGNLTYATAPAHESPGKREFDGTIIRRAGRTRYEHDEQGRLTRKTRKLLNGQTHTWTFTWDAEDRLREVTTPEGARWRYGYDPLGRRITKWRVADGDSVAEEVLFAWDGTRVAEEIAANGKATTWDYAPGTHRPVTQTEHRPWGGGADDSLITKFANAADPDWRTHIYAVVTDAIGTPTELVTPDGDLAWEYRTSLWGTDLPAPADGRVSCSLRFPGQYYDAETGLHYNYFRHYDPETARYASPDPLGLVPDPNPAGYIRNPGAWSDPLGLSPCPGETSFVSPQTVRFSQNSVKGAAEIVDSMKVRGWAGDPIDVVQMPDGGLTTIDNTRVVAARHAGIDVKVRVHSFNEELPDQVQIARFTTPKGVPATWGDAINLRIGKQAASYRNRWPMGSPYTSWDGN</sequence>
<dbReference type="Pfam" id="PF25547">
    <property type="entry name" value="WXG100_2"/>
    <property type="match status" value="1"/>
</dbReference>
<dbReference type="Gene3D" id="2.180.10.10">
    <property type="entry name" value="RHS repeat-associated core"/>
    <property type="match status" value="2"/>
</dbReference>
<dbReference type="Proteomes" id="UP000556084">
    <property type="component" value="Unassembled WGS sequence"/>
</dbReference>
<dbReference type="Pfam" id="PF25023">
    <property type="entry name" value="TEN_YD-shell"/>
    <property type="match status" value="2"/>
</dbReference>
<feature type="domain" description="DUF6531" evidence="2">
    <location>
        <begin position="270"/>
        <end position="341"/>
    </location>
</feature>
<dbReference type="PANTHER" id="PTHR32305:SF15">
    <property type="entry name" value="PROTEIN RHSA-RELATED"/>
    <property type="match status" value="1"/>
</dbReference>
<gene>
    <name evidence="5" type="ORF">FHS39_001521</name>
</gene>
<dbReference type="NCBIfam" id="TIGR01643">
    <property type="entry name" value="YD_repeat_2x"/>
    <property type="match status" value="16"/>
</dbReference>
<dbReference type="InterPro" id="IPR057746">
    <property type="entry name" value="CpnT-like_N"/>
</dbReference>
<name>A0A7W7LLM9_9ACTN</name>
<reference evidence="5 6" key="1">
    <citation type="submission" date="2020-08" db="EMBL/GenBank/DDBJ databases">
        <title>Genomic Encyclopedia of Type Strains, Phase III (KMG-III): the genomes of soil and plant-associated and newly described type strains.</title>
        <authorList>
            <person name="Whitman W."/>
        </authorList>
    </citation>
    <scope>NUCLEOTIDE SEQUENCE [LARGE SCALE GENOMIC DNA]</scope>
    <source>
        <strain evidence="5 6">CECT 3266</strain>
    </source>
</reference>
<evidence type="ECO:0000256" key="1">
    <source>
        <dbReference type="ARBA" id="ARBA00022737"/>
    </source>
</evidence>
<dbReference type="InterPro" id="IPR022385">
    <property type="entry name" value="Rhs_assc_core"/>
</dbReference>
<feature type="domain" description="Teneurin-like YD-shell" evidence="3">
    <location>
        <begin position="1011"/>
        <end position="1137"/>
    </location>
</feature>
<evidence type="ECO:0000313" key="5">
    <source>
        <dbReference type="EMBL" id="MBB4892510.1"/>
    </source>
</evidence>
<dbReference type="InterPro" id="IPR006530">
    <property type="entry name" value="YD"/>
</dbReference>
<feature type="domain" description="Teneurin-like YD-shell" evidence="3">
    <location>
        <begin position="531"/>
        <end position="714"/>
    </location>
</feature>
<feature type="domain" description="Outer membrane channel protein CpnT-like N-terminal" evidence="4">
    <location>
        <begin position="14"/>
        <end position="139"/>
    </location>
</feature>
<evidence type="ECO:0000259" key="4">
    <source>
        <dbReference type="Pfam" id="PF25547"/>
    </source>
</evidence>
<protein>
    <submittedName>
        <fullName evidence="5">RHS repeat-associated protein</fullName>
    </submittedName>
</protein>
<evidence type="ECO:0000313" key="6">
    <source>
        <dbReference type="Proteomes" id="UP000556084"/>
    </source>
</evidence>
<dbReference type="InterPro" id="IPR031325">
    <property type="entry name" value="RHS_repeat"/>
</dbReference>
<keyword evidence="1" id="KW-0677">Repeat</keyword>
<dbReference type="EMBL" id="JACHJH010000002">
    <property type="protein sequence ID" value="MBB4892510.1"/>
    <property type="molecule type" value="Genomic_DNA"/>
</dbReference>
<organism evidence="5 6">
    <name type="scientific">Streptomyces olivoverticillatus</name>
    <dbReference type="NCBI Taxonomy" id="66427"/>
    <lineage>
        <taxon>Bacteria</taxon>
        <taxon>Bacillati</taxon>
        <taxon>Actinomycetota</taxon>
        <taxon>Actinomycetes</taxon>
        <taxon>Kitasatosporales</taxon>
        <taxon>Streptomycetaceae</taxon>
        <taxon>Streptomyces</taxon>
    </lineage>
</organism>
<comment type="caution">
    <text evidence="5">The sequence shown here is derived from an EMBL/GenBank/DDBJ whole genome shotgun (WGS) entry which is preliminary data.</text>
</comment>
<accession>A0A7W7LLM9</accession>
<dbReference type="InterPro" id="IPR050708">
    <property type="entry name" value="T6SS_VgrG/RHS"/>
</dbReference>
<dbReference type="PANTHER" id="PTHR32305">
    <property type="match status" value="1"/>
</dbReference>
<dbReference type="NCBIfam" id="TIGR03696">
    <property type="entry name" value="Rhs_assc_core"/>
    <property type="match status" value="1"/>
</dbReference>
<dbReference type="Pfam" id="PF20148">
    <property type="entry name" value="DUF6531"/>
    <property type="match status" value="1"/>
</dbReference>
<keyword evidence="6" id="KW-1185">Reference proteome</keyword>
<evidence type="ECO:0000259" key="2">
    <source>
        <dbReference type="Pfam" id="PF20148"/>
    </source>
</evidence>
<dbReference type="InterPro" id="IPR056823">
    <property type="entry name" value="TEN-like_YD-shell"/>
</dbReference>
<evidence type="ECO:0000259" key="3">
    <source>
        <dbReference type="Pfam" id="PF25023"/>
    </source>
</evidence>
<proteinExistence type="predicted"/>
<dbReference type="InterPro" id="IPR045351">
    <property type="entry name" value="DUF6531"/>
</dbReference>
<dbReference type="Pfam" id="PF05593">
    <property type="entry name" value="RHS_repeat"/>
    <property type="match status" value="6"/>
</dbReference>